<evidence type="ECO:0000259" key="17">
    <source>
        <dbReference type="PROSITE" id="PS50112"/>
    </source>
</evidence>
<dbReference type="CDD" id="cd18774">
    <property type="entry name" value="PDC2_HK_sensor"/>
    <property type="match status" value="1"/>
</dbReference>
<dbReference type="InterPro" id="IPR001610">
    <property type="entry name" value="PAC"/>
</dbReference>
<evidence type="ECO:0000256" key="8">
    <source>
        <dbReference type="ARBA" id="ARBA00022643"/>
    </source>
</evidence>
<dbReference type="SMART" id="SM00091">
    <property type="entry name" value="PAS"/>
    <property type="match status" value="3"/>
</dbReference>
<dbReference type="PANTHER" id="PTHR41523:SF8">
    <property type="entry name" value="ETHYLENE RESPONSE SENSOR PROTEIN"/>
    <property type="match status" value="1"/>
</dbReference>
<evidence type="ECO:0000313" key="20">
    <source>
        <dbReference type="EMBL" id="MBC4016038.1"/>
    </source>
</evidence>
<keyword evidence="21" id="KW-1185">Reference proteome</keyword>
<dbReference type="InterPro" id="IPR011102">
    <property type="entry name" value="Sig_transdc_His_kinase_HWE"/>
</dbReference>
<dbReference type="NCBIfam" id="TIGR00229">
    <property type="entry name" value="sensory_box"/>
    <property type="match status" value="2"/>
</dbReference>
<dbReference type="PROSITE" id="PS50885">
    <property type="entry name" value="HAMP"/>
    <property type="match status" value="1"/>
</dbReference>
<dbReference type="InterPro" id="IPR036890">
    <property type="entry name" value="HATPase_C_sf"/>
</dbReference>
<dbReference type="PROSITE" id="PS50112">
    <property type="entry name" value="PAS"/>
    <property type="match status" value="2"/>
</dbReference>
<dbReference type="Proteomes" id="UP000600101">
    <property type="component" value="Unassembled WGS sequence"/>
</dbReference>
<dbReference type="PANTHER" id="PTHR41523">
    <property type="entry name" value="TWO-COMPONENT SYSTEM SENSOR PROTEIN"/>
    <property type="match status" value="1"/>
</dbReference>
<keyword evidence="16" id="KW-0675">Receptor</keyword>
<keyword evidence="14" id="KW-0157">Chromophore</keyword>
<dbReference type="Gene3D" id="2.10.70.100">
    <property type="match status" value="1"/>
</dbReference>
<gene>
    <name evidence="20" type="ORF">H7965_11955</name>
</gene>
<evidence type="ECO:0000259" key="19">
    <source>
        <dbReference type="PROSITE" id="PS50885"/>
    </source>
</evidence>
<keyword evidence="12" id="KW-0418">Kinase</keyword>
<dbReference type="SUPFAM" id="SSF55785">
    <property type="entry name" value="PYP-like sensor domain (PAS domain)"/>
    <property type="match status" value="3"/>
</dbReference>
<keyword evidence="8" id="KW-0288">FMN</keyword>
<sequence>MDRATRTRWRRGLRAHLLALVLAVLLPAVGAGGLAAWYAVAGYRAAFYARMADTTRALALAIDARLGGDLRALAVLATLPAFGAAETEDVAGQLHRAAALLGAPLRAYDPAGRILADTITSADAIGRPSGSPPLEAADDPTFRAAAASRQPRVGDLLPEGGLSIAFQPVLEGEQLVAMLALELPPERLRRILVGQNLPQGSFAALIDSQGRVVARSDEWHYRRLGQQMPARNWQNITNRTEGSFVGDGLDGEARIFTFRRLSVVPGWTILVAEPEATYDAVWRPLERLAIGSGGALLLATVLALALARRVLAPVRRLARHAGAVAAGAAESASIIPPAPIAELEELRQGFAEAEAALRRSAAEARAAHAALAGSEAEHRELLATIDLVAVMTRDTDGTIRSWSAGCEKLFGWSAAEAIGQSAPALLRTVFPVPQAEIAARLERDGTWTGELRHRDRDGTPLVVTVNKALRRGTPGRPSQVVESIADLTPLHRAEAALRVSEARWRAVVDSAADGILLATAEGQILSANAAALRMFGYPDESALLGQDLGILIPMVESARHDTYLAARRSGAPPGIIGVPGRELLGIRAGGAEFPIELSVGSFDSDGIIFVTGIVRDATGRKAAEAALAQSEERLRLALEAGGMGAWELDVATGQASWDARAFALCGLPSPRPDGPAPIALAEFEALVLPDDLPALRAAAEGPLTTGGAFAHEFRIRRPDSGRERWLAARGNLVRGDGGARFVGLAWDVTDRREAEERHLLLMREVDHRAKNSLAVVQSVLALTRANDLSGFRTAVTGRIGAMARAHTLLARTRWDAVDLQALLQEELAVHLAGGRVTLAGPAAGLAPGAAQPVAMALHELATNAAKYGALSTPGGRVALRWQRQFDGGLCLHWRETGGPPVMAPPLHRGFGSQLVTRTVERQLQGLITFDWEPAGLECHMMLPPKAVHWPSEAQGLSATG</sequence>
<dbReference type="Gene3D" id="6.10.340.10">
    <property type="match status" value="1"/>
</dbReference>
<dbReference type="PROSITE" id="PS50113">
    <property type="entry name" value="PAC"/>
    <property type="match status" value="2"/>
</dbReference>
<comment type="subcellular location">
    <subcellularLocation>
        <location evidence="2">Membrane</location>
    </subcellularLocation>
</comment>
<dbReference type="CDD" id="cd00130">
    <property type="entry name" value="PAS"/>
    <property type="match status" value="2"/>
</dbReference>
<dbReference type="GO" id="GO:0009881">
    <property type="term" value="F:photoreceptor activity"/>
    <property type="evidence" value="ECO:0007669"/>
    <property type="project" value="UniProtKB-KW"/>
</dbReference>
<organism evidence="20 21">
    <name type="scientific">Siccirubricoccus deserti</name>
    <dbReference type="NCBI Taxonomy" id="2013562"/>
    <lineage>
        <taxon>Bacteria</taxon>
        <taxon>Pseudomonadati</taxon>
        <taxon>Pseudomonadota</taxon>
        <taxon>Alphaproteobacteria</taxon>
        <taxon>Acetobacterales</taxon>
        <taxon>Roseomonadaceae</taxon>
        <taxon>Siccirubricoccus</taxon>
    </lineage>
</organism>
<dbReference type="InterPro" id="IPR013767">
    <property type="entry name" value="PAS_fold"/>
</dbReference>
<dbReference type="InterPro" id="IPR000700">
    <property type="entry name" value="PAS-assoc_C"/>
</dbReference>
<dbReference type="GO" id="GO:0004673">
    <property type="term" value="F:protein histidine kinase activity"/>
    <property type="evidence" value="ECO:0007669"/>
    <property type="project" value="UniProtKB-EC"/>
</dbReference>
<evidence type="ECO:0000256" key="1">
    <source>
        <dbReference type="ARBA" id="ARBA00000085"/>
    </source>
</evidence>
<evidence type="ECO:0000313" key="21">
    <source>
        <dbReference type="Proteomes" id="UP000600101"/>
    </source>
</evidence>
<evidence type="ECO:0000256" key="2">
    <source>
        <dbReference type="ARBA" id="ARBA00004370"/>
    </source>
</evidence>
<dbReference type="EC" id="2.7.13.3" evidence="3"/>
<protein>
    <recommendedName>
        <fullName evidence="3">histidine kinase</fullName>
        <ecNumber evidence="3">2.7.13.3</ecNumber>
    </recommendedName>
</protein>
<dbReference type="GO" id="GO:0016020">
    <property type="term" value="C:membrane"/>
    <property type="evidence" value="ECO:0007669"/>
    <property type="project" value="UniProtKB-SubCell"/>
</dbReference>
<dbReference type="SMART" id="SM00086">
    <property type="entry name" value="PAC"/>
    <property type="match status" value="3"/>
</dbReference>
<dbReference type="Gene3D" id="3.30.565.10">
    <property type="entry name" value="Histidine kinase-like ATPase, C-terminal domain"/>
    <property type="match status" value="1"/>
</dbReference>
<dbReference type="Pfam" id="PF08447">
    <property type="entry name" value="PAS_3"/>
    <property type="match status" value="1"/>
</dbReference>
<evidence type="ECO:0000256" key="13">
    <source>
        <dbReference type="ARBA" id="ARBA00022840"/>
    </source>
</evidence>
<keyword evidence="4" id="KW-0600">Photoreceptor protein</keyword>
<feature type="domain" description="PAC" evidence="18">
    <location>
        <begin position="709"/>
        <end position="760"/>
    </location>
</feature>
<dbReference type="RefSeq" id="WP_186770814.1">
    <property type="nucleotide sequence ID" value="NZ_JACOMF010000012.1"/>
</dbReference>
<evidence type="ECO:0000256" key="11">
    <source>
        <dbReference type="ARBA" id="ARBA00022741"/>
    </source>
</evidence>
<keyword evidence="11" id="KW-0547">Nucleotide-binding</keyword>
<feature type="domain" description="HAMP" evidence="19">
    <location>
        <begin position="308"/>
        <end position="362"/>
    </location>
</feature>
<dbReference type="Pfam" id="PF07536">
    <property type="entry name" value="HWE_HK"/>
    <property type="match status" value="1"/>
</dbReference>
<proteinExistence type="predicted"/>
<keyword evidence="15" id="KW-0843">Virulence</keyword>
<dbReference type="Pfam" id="PF13188">
    <property type="entry name" value="PAS_8"/>
    <property type="match status" value="1"/>
</dbReference>
<dbReference type="InterPro" id="IPR003660">
    <property type="entry name" value="HAMP_dom"/>
</dbReference>
<evidence type="ECO:0000256" key="10">
    <source>
        <dbReference type="ARBA" id="ARBA00022737"/>
    </source>
</evidence>
<dbReference type="InterPro" id="IPR035965">
    <property type="entry name" value="PAS-like_dom_sf"/>
</dbReference>
<name>A0A9X0R064_9PROT</name>
<reference evidence="20" key="1">
    <citation type="submission" date="2020-08" db="EMBL/GenBank/DDBJ databases">
        <authorList>
            <person name="Hu Y."/>
            <person name="Nguyen S.V."/>
            <person name="Li F."/>
            <person name="Fanning S."/>
        </authorList>
    </citation>
    <scope>NUCLEOTIDE SEQUENCE</scope>
    <source>
        <strain evidence="20">SYSU D8009</strain>
    </source>
</reference>
<dbReference type="SMART" id="SM00911">
    <property type="entry name" value="HWE_HK"/>
    <property type="match status" value="1"/>
</dbReference>
<evidence type="ECO:0000256" key="14">
    <source>
        <dbReference type="ARBA" id="ARBA00022991"/>
    </source>
</evidence>
<keyword evidence="9" id="KW-0808">Transferase</keyword>
<dbReference type="EMBL" id="JACOMF010000012">
    <property type="protein sequence ID" value="MBC4016038.1"/>
    <property type="molecule type" value="Genomic_DNA"/>
</dbReference>
<dbReference type="GO" id="GO:0007165">
    <property type="term" value="P:signal transduction"/>
    <property type="evidence" value="ECO:0007669"/>
    <property type="project" value="InterPro"/>
</dbReference>
<keyword evidence="7" id="KW-0285">Flavoprotein</keyword>
<dbReference type="GO" id="GO:0006355">
    <property type="term" value="P:regulation of DNA-templated transcription"/>
    <property type="evidence" value="ECO:0007669"/>
    <property type="project" value="InterPro"/>
</dbReference>
<comment type="caution">
    <text evidence="20">The sequence shown here is derived from an EMBL/GenBank/DDBJ whole genome shotgun (WGS) entry which is preliminary data.</text>
</comment>
<evidence type="ECO:0000256" key="5">
    <source>
        <dbReference type="ARBA" id="ARBA00022553"/>
    </source>
</evidence>
<accession>A0A9X0R064</accession>
<evidence type="ECO:0000259" key="18">
    <source>
        <dbReference type="PROSITE" id="PS50113"/>
    </source>
</evidence>
<evidence type="ECO:0000256" key="6">
    <source>
        <dbReference type="ARBA" id="ARBA00022606"/>
    </source>
</evidence>
<keyword evidence="5" id="KW-0597">Phosphoprotein</keyword>
<evidence type="ECO:0000256" key="12">
    <source>
        <dbReference type="ARBA" id="ARBA00022777"/>
    </source>
</evidence>
<evidence type="ECO:0000256" key="9">
    <source>
        <dbReference type="ARBA" id="ARBA00022679"/>
    </source>
</evidence>
<feature type="domain" description="PAS" evidence="17">
    <location>
        <begin position="374"/>
        <end position="443"/>
    </location>
</feature>
<dbReference type="GO" id="GO:0005524">
    <property type="term" value="F:ATP binding"/>
    <property type="evidence" value="ECO:0007669"/>
    <property type="project" value="UniProtKB-KW"/>
</dbReference>
<comment type="catalytic activity">
    <reaction evidence="1">
        <text>ATP + protein L-histidine = ADP + protein N-phospho-L-histidine.</text>
        <dbReference type="EC" id="2.7.13.3"/>
    </reaction>
</comment>
<dbReference type="Gene3D" id="3.30.450.20">
    <property type="entry name" value="PAS domain"/>
    <property type="match status" value="4"/>
</dbReference>
<feature type="domain" description="PAC" evidence="18">
    <location>
        <begin position="447"/>
        <end position="499"/>
    </location>
</feature>
<dbReference type="Pfam" id="PF00989">
    <property type="entry name" value="PAS"/>
    <property type="match status" value="1"/>
</dbReference>
<dbReference type="InterPro" id="IPR000014">
    <property type="entry name" value="PAS"/>
</dbReference>
<evidence type="ECO:0000256" key="16">
    <source>
        <dbReference type="ARBA" id="ARBA00023170"/>
    </source>
</evidence>
<dbReference type="InterPro" id="IPR013655">
    <property type="entry name" value="PAS_fold_3"/>
</dbReference>
<evidence type="ECO:0000256" key="4">
    <source>
        <dbReference type="ARBA" id="ARBA00022543"/>
    </source>
</evidence>
<evidence type="ECO:0000256" key="3">
    <source>
        <dbReference type="ARBA" id="ARBA00012438"/>
    </source>
</evidence>
<keyword evidence="13" id="KW-0067">ATP-binding</keyword>
<dbReference type="AlphaFoldDB" id="A0A9X0R064"/>
<evidence type="ECO:0000256" key="15">
    <source>
        <dbReference type="ARBA" id="ARBA00023026"/>
    </source>
</evidence>
<feature type="domain" description="PAS" evidence="17">
    <location>
        <begin position="500"/>
        <end position="543"/>
    </location>
</feature>
<evidence type="ECO:0000256" key="7">
    <source>
        <dbReference type="ARBA" id="ARBA00022630"/>
    </source>
</evidence>
<keyword evidence="6" id="KW-0716">Sensory transduction</keyword>
<keyword evidence="10" id="KW-0677">Repeat</keyword>